<evidence type="ECO:0000256" key="4">
    <source>
        <dbReference type="SAM" id="MobiDB-lite"/>
    </source>
</evidence>
<feature type="non-terminal residue" evidence="5">
    <location>
        <position position="1"/>
    </location>
</feature>
<dbReference type="GO" id="GO:0045292">
    <property type="term" value="P:mRNA cis splicing, via spliceosome"/>
    <property type="evidence" value="ECO:0007669"/>
    <property type="project" value="TreeGrafter"/>
</dbReference>
<proteinExistence type="inferred from homology"/>
<sequence>LLSDLKGGTTTLILDSEQLRQQDELDSRTEREKDRDKYRHRARERALVDREKERERERETLSRRGQPFEEKKDYRPSVELVFKDEHGRILDQKHAFKHLSHRFHGNGPGKNKLEKLLKKEAIEKKLQSVKADDITMNKLKRKQKLDQKAFVAVGAAGGSIAAA</sequence>
<reference evidence="5" key="1">
    <citation type="journal article" date="2023" name="G3 (Bethesda)">
        <title>Whole genome assemblies of Zophobas morio and Tenebrio molitor.</title>
        <authorList>
            <person name="Kaur S."/>
            <person name="Stinson S.A."/>
            <person name="diCenzo G.C."/>
        </authorList>
    </citation>
    <scope>NUCLEOTIDE SEQUENCE</scope>
    <source>
        <strain evidence="5">QUZm001</strain>
    </source>
</reference>
<evidence type="ECO:0000313" key="6">
    <source>
        <dbReference type="Proteomes" id="UP001168821"/>
    </source>
</evidence>
<keyword evidence="3" id="KW-0539">Nucleus</keyword>
<evidence type="ECO:0000256" key="1">
    <source>
        <dbReference type="ARBA" id="ARBA00004123"/>
    </source>
</evidence>
<dbReference type="GO" id="GO:0046540">
    <property type="term" value="C:U4/U6 x U5 tri-snRNP complex"/>
    <property type="evidence" value="ECO:0007669"/>
    <property type="project" value="TreeGrafter"/>
</dbReference>
<comment type="similarity">
    <text evidence="2">Belongs to the SNU66/SART1 family.</text>
</comment>
<feature type="compositionally biased region" description="Basic and acidic residues" evidence="4">
    <location>
        <begin position="44"/>
        <end position="71"/>
    </location>
</feature>
<dbReference type="PANTHER" id="PTHR14152">
    <property type="entry name" value="SQUAMOUS CELL CARCINOMA ANTIGEN RECOGNISED BY CYTOTOXIC T LYMPHOCYTES"/>
    <property type="match status" value="1"/>
</dbReference>
<gene>
    <name evidence="5" type="ORF">Zmor_019132</name>
</gene>
<organism evidence="5 6">
    <name type="scientific">Zophobas morio</name>
    <dbReference type="NCBI Taxonomy" id="2755281"/>
    <lineage>
        <taxon>Eukaryota</taxon>
        <taxon>Metazoa</taxon>
        <taxon>Ecdysozoa</taxon>
        <taxon>Arthropoda</taxon>
        <taxon>Hexapoda</taxon>
        <taxon>Insecta</taxon>
        <taxon>Pterygota</taxon>
        <taxon>Neoptera</taxon>
        <taxon>Endopterygota</taxon>
        <taxon>Coleoptera</taxon>
        <taxon>Polyphaga</taxon>
        <taxon>Cucujiformia</taxon>
        <taxon>Tenebrionidae</taxon>
        <taxon>Zophobas</taxon>
    </lineage>
</organism>
<evidence type="ECO:0000256" key="3">
    <source>
        <dbReference type="ARBA" id="ARBA00023242"/>
    </source>
</evidence>
<feature type="region of interest" description="Disordered" evidence="4">
    <location>
        <begin position="16"/>
        <end position="71"/>
    </location>
</feature>
<keyword evidence="6" id="KW-1185">Reference proteome</keyword>
<comment type="subcellular location">
    <subcellularLocation>
        <location evidence="1">Nucleus</location>
    </subcellularLocation>
</comment>
<dbReference type="InterPro" id="IPR005011">
    <property type="entry name" value="SNU66/SART1"/>
</dbReference>
<dbReference type="EMBL" id="JALNTZ010000562">
    <property type="protein sequence ID" value="KAJ3634385.1"/>
    <property type="molecule type" value="Genomic_DNA"/>
</dbReference>
<comment type="caution">
    <text evidence="5">The sequence shown here is derived from an EMBL/GenBank/DDBJ whole genome shotgun (WGS) entry which is preliminary data.</text>
</comment>
<evidence type="ECO:0000256" key="2">
    <source>
        <dbReference type="ARBA" id="ARBA00006076"/>
    </source>
</evidence>
<name>A0AA38M067_9CUCU</name>
<accession>A0AA38M067</accession>
<dbReference type="PANTHER" id="PTHR14152:SF5">
    <property type="entry name" value="U4_U6.U5 TRI-SNRNP-ASSOCIATED PROTEIN 1"/>
    <property type="match status" value="1"/>
</dbReference>
<dbReference type="Pfam" id="PF03343">
    <property type="entry name" value="SART-1"/>
    <property type="match status" value="1"/>
</dbReference>
<evidence type="ECO:0000313" key="5">
    <source>
        <dbReference type="EMBL" id="KAJ3634385.1"/>
    </source>
</evidence>
<dbReference type="Proteomes" id="UP001168821">
    <property type="component" value="Unassembled WGS sequence"/>
</dbReference>
<dbReference type="GO" id="GO:0000481">
    <property type="term" value="P:maturation of 5S rRNA"/>
    <property type="evidence" value="ECO:0007669"/>
    <property type="project" value="TreeGrafter"/>
</dbReference>
<feature type="compositionally biased region" description="Basic and acidic residues" evidence="4">
    <location>
        <begin position="17"/>
        <end position="37"/>
    </location>
</feature>
<dbReference type="AlphaFoldDB" id="A0AA38M067"/>
<protein>
    <submittedName>
        <fullName evidence="5">Uncharacterized protein</fullName>
    </submittedName>
</protein>